<organism evidence="1 2">
    <name type="scientific">Lentinus brumalis</name>
    <dbReference type="NCBI Taxonomy" id="2498619"/>
    <lineage>
        <taxon>Eukaryota</taxon>
        <taxon>Fungi</taxon>
        <taxon>Dikarya</taxon>
        <taxon>Basidiomycota</taxon>
        <taxon>Agaricomycotina</taxon>
        <taxon>Agaricomycetes</taxon>
        <taxon>Polyporales</taxon>
        <taxon>Polyporaceae</taxon>
        <taxon>Lentinus</taxon>
    </lineage>
</organism>
<gene>
    <name evidence="1" type="ORF">OH76DRAFT_4921</name>
</gene>
<name>A0A371DWV6_9APHY</name>
<sequence length="132" mass="14653">MRMCCLKVRVCQRTCAHYVVLFLSLDRSATCLLADFHRRRIRITTERRMLALGATSLSLPPPSGQVTSRSPLPSAASSEGSYLALKTPAHYLLLIRKKSCDRRNAICSDGLSLQCENAACGRHVRDRHIAAL</sequence>
<reference evidence="1 2" key="1">
    <citation type="journal article" date="2018" name="Biotechnol. Biofuels">
        <title>Integrative visual omics of the white-rot fungus Polyporus brumalis exposes the biotechnological potential of its oxidative enzymes for delignifying raw plant biomass.</title>
        <authorList>
            <person name="Miyauchi S."/>
            <person name="Rancon A."/>
            <person name="Drula E."/>
            <person name="Hage H."/>
            <person name="Chaduli D."/>
            <person name="Favel A."/>
            <person name="Grisel S."/>
            <person name="Henrissat B."/>
            <person name="Herpoel-Gimbert I."/>
            <person name="Ruiz-Duenas F.J."/>
            <person name="Chevret D."/>
            <person name="Hainaut M."/>
            <person name="Lin J."/>
            <person name="Wang M."/>
            <person name="Pangilinan J."/>
            <person name="Lipzen A."/>
            <person name="Lesage-Meessen L."/>
            <person name="Navarro D."/>
            <person name="Riley R."/>
            <person name="Grigoriev I.V."/>
            <person name="Zhou S."/>
            <person name="Raouche S."/>
            <person name="Rosso M.N."/>
        </authorList>
    </citation>
    <scope>NUCLEOTIDE SEQUENCE [LARGE SCALE GENOMIC DNA]</scope>
    <source>
        <strain evidence="1 2">BRFM 1820</strain>
    </source>
</reference>
<proteinExistence type="predicted"/>
<evidence type="ECO:0000313" key="1">
    <source>
        <dbReference type="EMBL" id="RDX56991.1"/>
    </source>
</evidence>
<accession>A0A371DWV6</accession>
<dbReference type="AlphaFoldDB" id="A0A371DWV6"/>
<keyword evidence="2" id="KW-1185">Reference proteome</keyword>
<evidence type="ECO:0000313" key="2">
    <source>
        <dbReference type="Proteomes" id="UP000256964"/>
    </source>
</evidence>
<protein>
    <submittedName>
        <fullName evidence="1">Uncharacterized protein</fullName>
    </submittedName>
</protein>
<dbReference type="EMBL" id="KZ857379">
    <property type="protein sequence ID" value="RDX56991.1"/>
    <property type="molecule type" value="Genomic_DNA"/>
</dbReference>
<dbReference type="Proteomes" id="UP000256964">
    <property type="component" value="Unassembled WGS sequence"/>
</dbReference>